<organism evidence="2 3">
    <name type="scientific">Purpureocillium lilacinum</name>
    <name type="common">Paecilomyces lilacinus</name>
    <dbReference type="NCBI Taxonomy" id="33203"/>
    <lineage>
        <taxon>Eukaryota</taxon>
        <taxon>Fungi</taxon>
        <taxon>Dikarya</taxon>
        <taxon>Ascomycota</taxon>
        <taxon>Pezizomycotina</taxon>
        <taxon>Sordariomycetes</taxon>
        <taxon>Hypocreomycetidae</taxon>
        <taxon>Hypocreales</taxon>
        <taxon>Ophiocordycipitaceae</taxon>
        <taxon>Purpureocillium</taxon>
    </lineage>
</organism>
<comment type="caution">
    <text evidence="2">The sequence shown here is derived from an EMBL/GenBank/DDBJ whole genome shotgun (WGS) entry which is preliminary data.</text>
</comment>
<proteinExistence type="predicted"/>
<feature type="compositionally biased region" description="Polar residues" evidence="1">
    <location>
        <begin position="179"/>
        <end position="190"/>
    </location>
</feature>
<evidence type="ECO:0000313" key="3">
    <source>
        <dbReference type="Proteomes" id="UP000078340"/>
    </source>
</evidence>
<accession>A0A179FKY7</accession>
<dbReference type="EMBL" id="LSBI01000024">
    <property type="protein sequence ID" value="OAQ65703.1"/>
    <property type="molecule type" value="Genomic_DNA"/>
</dbReference>
<gene>
    <name evidence="2" type="ORF">VFPFJ_11238</name>
</gene>
<dbReference type="GeneID" id="28893354"/>
<evidence type="ECO:0000313" key="2">
    <source>
        <dbReference type="EMBL" id="OAQ65703.1"/>
    </source>
</evidence>
<sequence length="204" mass="22856">MPSSRNQGFLDAAAMVLGGGNRSWSEIREFVDRYGPLHAFPMYQYAAPAGSQARSVWETTWETYNRLLGWESERARLYAELQGLSPEDAYYSRLAQEYQQADQYCMAARDALESAHGQGSHRIVEGLNQEVHAEETRQMQLEEVRPGPQMTTGMADFYNGNPNVQAYPDDLQVAGWDTAPQQGPSGSGQAAPSHAKKSRRSRRH</sequence>
<name>A0A179FKY7_PURLI</name>
<feature type="compositionally biased region" description="Basic residues" evidence="1">
    <location>
        <begin position="194"/>
        <end position="204"/>
    </location>
</feature>
<dbReference type="AlphaFoldDB" id="A0A179FKY7"/>
<evidence type="ECO:0000256" key="1">
    <source>
        <dbReference type="SAM" id="MobiDB-lite"/>
    </source>
</evidence>
<feature type="region of interest" description="Disordered" evidence="1">
    <location>
        <begin position="161"/>
        <end position="204"/>
    </location>
</feature>
<protein>
    <submittedName>
        <fullName evidence="2">Uncharacterized protein</fullName>
    </submittedName>
</protein>
<dbReference type="Proteomes" id="UP000078340">
    <property type="component" value="Unassembled WGS sequence"/>
</dbReference>
<dbReference type="KEGG" id="plj:28893354"/>
<reference evidence="2 3" key="1">
    <citation type="submission" date="2016-02" db="EMBL/GenBank/DDBJ databases">
        <title>Biosynthesis of antibiotic leucinostatins and their inhibition on Phytophthora in bio-control Purpureocillium lilacinum.</title>
        <authorList>
            <person name="Wang G."/>
            <person name="Liu Z."/>
            <person name="Lin R."/>
            <person name="Li E."/>
            <person name="Mao Z."/>
            <person name="Ling J."/>
            <person name="Yin W."/>
            <person name="Xie B."/>
        </authorList>
    </citation>
    <scope>NUCLEOTIDE SEQUENCE [LARGE SCALE GENOMIC DNA]</scope>
    <source>
        <strain evidence="2">PLFJ-1</strain>
    </source>
</reference>